<gene>
    <name evidence="1" type="ORF">Sylvanvirus3_12</name>
</gene>
<accession>A0A3G5AHE2</accession>
<proteinExistence type="predicted"/>
<organism evidence="1">
    <name type="scientific">Sylvanvirus sp</name>
    <dbReference type="NCBI Taxonomy" id="2487774"/>
    <lineage>
        <taxon>Viruses</taxon>
    </lineage>
</organism>
<evidence type="ECO:0000313" key="1">
    <source>
        <dbReference type="EMBL" id="AYV86558.1"/>
    </source>
</evidence>
<dbReference type="EMBL" id="MK072509">
    <property type="protein sequence ID" value="AYV86558.1"/>
    <property type="molecule type" value="Genomic_DNA"/>
</dbReference>
<sequence>MSSSNSSSFYDLIPTSLKPLIEEKVRHYESLSPVSTYTVKTYVARPSSNTGKILRWGPDDQTYMNHKELISLLPRGCSDLYMNGSLIVSLRGLPKFDGTSAIDEDDVPFQGATEQDLVHRASLIDATLLQSWNDQKELETQIIEKANGKFAIAMLFQHPSSQIWCLFGGSKNVHVVIPLFNDENDEKNAMNKSKREHEASTKQKSESLLHFMILHRMAEDIRRYCSSNRSSSTDSCCALLEKKALLAEYVDGKHLIYVDTLQLVYFDTSLPSCFTTLSSETMVGMPNKELLRAIRKKEESEGVVLVYKNTRTGQVIRQKHKTEWYVILRSFRELLCSLSTPHFRIVKDGSSKLIALLVKRLYERSHGYLELDATAIQLWIDRIERFVPWILASKYGLEDVGFSSPIGMAFIWREFYQATY</sequence>
<name>A0A3G5AHE2_9VIRU</name>
<reference evidence="1" key="1">
    <citation type="submission" date="2018-10" db="EMBL/GenBank/DDBJ databases">
        <title>Hidden diversity of soil giant viruses.</title>
        <authorList>
            <person name="Schulz F."/>
            <person name="Alteio L."/>
            <person name="Goudeau D."/>
            <person name="Ryan E.M."/>
            <person name="Malmstrom R.R."/>
            <person name="Blanchard J."/>
            <person name="Woyke T."/>
        </authorList>
    </citation>
    <scope>NUCLEOTIDE SEQUENCE</scope>
    <source>
        <strain evidence="1">SYV1</strain>
    </source>
</reference>
<protein>
    <submittedName>
        <fullName evidence="1">Uncharacterized protein</fullName>
    </submittedName>
</protein>